<dbReference type="SUPFAM" id="SSF56672">
    <property type="entry name" value="DNA/RNA polymerases"/>
    <property type="match status" value="1"/>
</dbReference>
<name>A0ABN9LT89_9NEOB</name>
<evidence type="ECO:0000256" key="7">
    <source>
        <dbReference type="ARBA" id="ARBA00023002"/>
    </source>
</evidence>
<organism evidence="12 13">
    <name type="scientific">Ranitomeya imitator</name>
    <name type="common">mimic poison frog</name>
    <dbReference type="NCBI Taxonomy" id="111125"/>
    <lineage>
        <taxon>Eukaryota</taxon>
        <taxon>Metazoa</taxon>
        <taxon>Chordata</taxon>
        <taxon>Craniata</taxon>
        <taxon>Vertebrata</taxon>
        <taxon>Euteleostomi</taxon>
        <taxon>Amphibia</taxon>
        <taxon>Batrachia</taxon>
        <taxon>Anura</taxon>
        <taxon>Neobatrachia</taxon>
        <taxon>Hyloidea</taxon>
        <taxon>Dendrobatidae</taxon>
        <taxon>Dendrobatinae</taxon>
        <taxon>Ranitomeya</taxon>
    </lineage>
</organism>
<dbReference type="Gene3D" id="3.40.50.720">
    <property type="entry name" value="NAD(P)-binding Rossmann-like Domain"/>
    <property type="match status" value="2"/>
</dbReference>
<keyword evidence="13" id="KW-1185">Reference proteome</keyword>
<dbReference type="SUPFAM" id="SSF50129">
    <property type="entry name" value="GroES-like"/>
    <property type="match status" value="1"/>
</dbReference>
<feature type="compositionally biased region" description="Basic and acidic residues" evidence="10">
    <location>
        <begin position="538"/>
        <end position="553"/>
    </location>
</feature>
<evidence type="ECO:0000256" key="3">
    <source>
        <dbReference type="ARBA" id="ARBA00013190"/>
    </source>
</evidence>
<feature type="domain" description="Alcohol dehydrogenase-like C-terminal" evidence="11">
    <location>
        <begin position="258"/>
        <end position="380"/>
    </location>
</feature>
<dbReference type="InterPro" id="IPR043502">
    <property type="entry name" value="DNA/RNA_pol_sf"/>
</dbReference>
<protein>
    <recommendedName>
        <fullName evidence="3">alcohol dehydrogenase</fullName>
        <ecNumber evidence="3">1.1.1.1</ecNumber>
    </recommendedName>
</protein>
<accession>A0ABN9LT89</accession>
<dbReference type="PANTHER" id="PTHR43880">
    <property type="entry name" value="ALCOHOL DEHYDROGENASE"/>
    <property type="match status" value="1"/>
</dbReference>
<feature type="region of interest" description="Disordered" evidence="10">
    <location>
        <begin position="531"/>
        <end position="553"/>
    </location>
</feature>
<proteinExistence type="predicted"/>
<evidence type="ECO:0000256" key="10">
    <source>
        <dbReference type="SAM" id="MobiDB-lite"/>
    </source>
</evidence>
<comment type="catalytic activity">
    <reaction evidence="9">
        <text>a primary alcohol + NAD(+) = an aldehyde + NADH + H(+)</text>
        <dbReference type="Rhea" id="RHEA:10736"/>
        <dbReference type="ChEBI" id="CHEBI:15378"/>
        <dbReference type="ChEBI" id="CHEBI:15734"/>
        <dbReference type="ChEBI" id="CHEBI:17478"/>
        <dbReference type="ChEBI" id="CHEBI:57540"/>
        <dbReference type="ChEBI" id="CHEBI:57945"/>
        <dbReference type="EC" id="1.1.1.1"/>
    </reaction>
</comment>
<keyword evidence="4" id="KW-0963">Cytoplasm</keyword>
<evidence type="ECO:0000256" key="4">
    <source>
        <dbReference type="ARBA" id="ARBA00022490"/>
    </source>
</evidence>
<dbReference type="Pfam" id="PF00107">
    <property type="entry name" value="ADH_zinc_N"/>
    <property type="match status" value="1"/>
</dbReference>
<sequence length="601" mass="66394">MGRGKQLRCRLGLPECPLVAPPASRADGTVPGRCRTFSPQAIQSLLQQIDDQNCDADASLYDMTYCVRARCCCNSRCNSRCNMCRVEFHHISTSHINLLTGMDKDLCIDHFWHANLQQIRKPFSTFCLAADLTVSIIGNLDGKVLESPFRFTCKGIGIHNFLSTSTFTEYTVVDDIAVAKIHEDAPLEKVCLIGCGFSTGYGSAINTAKSFMHDIFRKYLDRFMIVYLDEILVFSDDWESHVKQVKPGSSCAVFGLGGVGLSVIIGCKVAGASKIIGVDLNSEKFAKALACGATECINPKDYDRPIHEVLAEKTDDGVDYAFEVVGNTGVMESALSSSHFGCGTTVIIGAAPTNAKMTLDPMLFLTGRTLKGSSFGGWKSKEYVPKLVGEYMNKKFNFDKLITHKLPFEKINEGFQLLRNGERYHVNSLCGFRSVLHLFLNRNPQVKSAQKTLEIHGKSTGPLPSASRTVTAGRKVKAEHSGCAFTFTLRPAVSECGKQTARDLTDTKITDAQQRARTDYVTAPSNLSVTARGRCRRSRSEEQAHQGLSKRDMASDLNSSQFYIEKVKRHSFSSKLCAAPKQWFIPTYWVSMYSGEIAQQL</sequence>
<evidence type="ECO:0000256" key="9">
    <source>
        <dbReference type="ARBA" id="ARBA00049243"/>
    </source>
</evidence>
<keyword evidence="5" id="KW-0479">Metal-binding</keyword>
<keyword evidence="8" id="KW-0520">NAD</keyword>
<evidence type="ECO:0000256" key="5">
    <source>
        <dbReference type="ARBA" id="ARBA00022723"/>
    </source>
</evidence>
<dbReference type="Gene3D" id="3.90.180.10">
    <property type="entry name" value="Medium-chain alcohol dehydrogenases, catalytic domain"/>
    <property type="match status" value="2"/>
</dbReference>
<evidence type="ECO:0000259" key="11">
    <source>
        <dbReference type="Pfam" id="PF00107"/>
    </source>
</evidence>
<keyword evidence="6" id="KW-0862">Zinc</keyword>
<dbReference type="EC" id="1.1.1.1" evidence="3"/>
<reference evidence="12" key="1">
    <citation type="submission" date="2023-07" db="EMBL/GenBank/DDBJ databases">
        <authorList>
            <person name="Stuckert A."/>
        </authorList>
    </citation>
    <scope>NUCLEOTIDE SEQUENCE</scope>
</reference>
<evidence type="ECO:0000256" key="1">
    <source>
        <dbReference type="ARBA" id="ARBA00001947"/>
    </source>
</evidence>
<comment type="cofactor">
    <cofactor evidence="1">
        <name>Zn(2+)</name>
        <dbReference type="ChEBI" id="CHEBI:29105"/>
    </cofactor>
</comment>
<dbReference type="InterPro" id="IPR036291">
    <property type="entry name" value="NAD(P)-bd_dom_sf"/>
</dbReference>
<dbReference type="PANTHER" id="PTHR43880:SF1">
    <property type="entry name" value="ALCOHOL DEHYDROGENASE 1A"/>
    <property type="match status" value="1"/>
</dbReference>
<evidence type="ECO:0000313" key="13">
    <source>
        <dbReference type="Proteomes" id="UP001176940"/>
    </source>
</evidence>
<evidence type="ECO:0000256" key="6">
    <source>
        <dbReference type="ARBA" id="ARBA00022833"/>
    </source>
</evidence>
<evidence type="ECO:0000313" key="12">
    <source>
        <dbReference type="EMBL" id="CAJ0950143.1"/>
    </source>
</evidence>
<evidence type="ECO:0000256" key="8">
    <source>
        <dbReference type="ARBA" id="ARBA00023027"/>
    </source>
</evidence>
<comment type="caution">
    <text evidence="12">The sequence shown here is derived from an EMBL/GenBank/DDBJ whole genome shotgun (WGS) entry which is preliminary data.</text>
</comment>
<dbReference type="EMBL" id="CAUEEQ010031161">
    <property type="protein sequence ID" value="CAJ0950143.1"/>
    <property type="molecule type" value="Genomic_DNA"/>
</dbReference>
<dbReference type="SUPFAM" id="SSF51735">
    <property type="entry name" value="NAD(P)-binding Rossmann-fold domains"/>
    <property type="match status" value="1"/>
</dbReference>
<evidence type="ECO:0000256" key="2">
    <source>
        <dbReference type="ARBA" id="ARBA00004496"/>
    </source>
</evidence>
<dbReference type="InterPro" id="IPR011032">
    <property type="entry name" value="GroES-like_sf"/>
</dbReference>
<comment type="subcellular location">
    <subcellularLocation>
        <location evidence="2">Cytoplasm</location>
    </subcellularLocation>
</comment>
<dbReference type="InterPro" id="IPR013149">
    <property type="entry name" value="ADH-like_C"/>
</dbReference>
<gene>
    <name evidence="12" type="ORF">RIMI_LOCUS12892101</name>
</gene>
<keyword evidence="7" id="KW-0560">Oxidoreductase</keyword>
<dbReference type="Proteomes" id="UP001176940">
    <property type="component" value="Unassembled WGS sequence"/>
</dbReference>